<sequence>MKNLFLYLLLCIAGILIPVMLMRYVEGNIGVYLLVGYIFVFRPWIDKLRLEAKGVKSKKGSLWWKYPFWSLDCIKVLYSY</sequence>
<dbReference type="RefSeq" id="WP_008156181.1">
    <property type="nucleotide sequence ID" value="NZ_CAXTGO010000001.1"/>
</dbReference>
<organism evidence="2 3">
    <name type="scientific">Parabacteroides johnsonii CL02T12C29</name>
    <dbReference type="NCBI Taxonomy" id="999419"/>
    <lineage>
        <taxon>Bacteria</taxon>
        <taxon>Pseudomonadati</taxon>
        <taxon>Bacteroidota</taxon>
        <taxon>Bacteroidia</taxon>
        <taxon>Bacteroidales</taxon>
        <taxon>Tannerellaceae</taxon>
        <taxon>Parabacteroides</taxon>
    </lineage>
</organism>
<gene>
    <name evidence="2" type="ORF">HMPREF1077_01674</name>
</gene>
<keyword evidence="1" id="KW-1133">Transmembrane helix</keyword>
<accession>K6A419</accession>
<name>K6A419_9BACT</name>
<evidence type="ECO:0000256" key="1">
    <source>
        <dbReference type="SAM" id="Phobius"/>
    </source>
</evidence>
<evidence type="ECO:0000313" key="2">
    <source>
        <dbReference type="EMBL" id="EKN10423.1"/>
    </source>
</evidence>
<feature type="transmembrane region" description="Helical" evidence="1">
    <location>
        <begin position="29"/>
        <end position="45"/>
    </location>
</feature>
<dbReference type="Proteomes" id="UP000001218">
    <property type="component" value="Unassembled WGS sequence"/>
</dbReference>
<dbReference type="PATRIC" id="fig|999419.3.peg.1712"/>
<comment type="caution">
    <text evidence="2">The sequence shown here is derived from an EMBL/GenBank/DDBJ whole genome shotgun (WGS) entry which is preliminary data.</text>
</comment>
<dbReference type="EMBL" id="AGZP01000016">
    <property type="protein sequence ID" value="EKN10423.1"/>
    <property type="molecule type" value="Genomic_DNA"/>
</dbReference>
<evidence type="ECO:0000313" key="3">
    <source>
        <dbReference type="Proteomes" id="UP000001218"/>
    </source>
</evidence>
<feature type="transmembrane region" description="Helical" evidence="1">
    <location>
        <begin position="5"/>
        <end position="23"/>
    </location>
</feature>
<reference evidence="2 3" key="1">
    <citation type="submission" date="2012-02" db="EMBL/GenBank/DDBJ databases">
        <title>The Genome Sequence of Parabacteroides johnsonii CL02T12C29.</title>
        <authorList>
            <consortium name="The Broad Institute Genome Sequencing Platform"/>
            <person name="Earl A."/>
            <person name="Ward D."/>
            <person name="Feldgarden M."/>
            <person name="Gevers D."/>
            <person name="Zitomersky N.L."/>
            <person name="Coyne M.J."/>
            <person name="Comstock L.E."/>
            <person name="Young S.K."/>
            <person name="Zeng Q."/>
            <person name="Gargeya S."/>
            <person name="Fitzgerald M."/>
            <person name="Haas B."/>
            <person name="Abouelleil A."/>
            <person name="Alvarado L."/>
            <person name="Arachchi H.M."/>
            <person name="Berlin A."/>
            <person name="Chapman S.B."/>
            <person name="Gearin G."/>
            <person name="Goldberg J."/>
            <person name="Griggs A."/>
            <person name="Gujja S."/>
            <person name="Hansen M."/>
            <person name="Heiman D."/>
            <person name="Howarth C."/>
            <person name="Larimer J."/>
            <person name="Lui A."/>
            <person name="MacDonald P.J.P."/>
            <person name="McCowen C."/>
            <person name="Montmayeur A."/>
            <person name="Murphy C."/>
            <person name="Neiman D."/>
            <person name="Pearson M."/>
            <person name="Priest M."/>
            <person name="Roberts A."/>
            <person name="Saif S."/>
            <person name="Shea T."/>
            <person name="Sisk P."/>
            <person name="Stolte C."/>
            <person name="Sykes S."/>
            <person name="Wortman J."/>
            <person name="Nusbaum C."/>
            <person name="Birren B."/>
        </authorList>
    </citation>
    <scope>NUCLEOTIDE SEQUENCE [LARGE SCALE GENOMIC DNA]</scope>
    <source>
        <strain evidence="2 3">CL02T12C29</strain>
    </source>
</reference>
<protein>
    <submittedName>
        <fullName evidence="2">Uncharacterized protein</fullName>
    </submittedName>
</protein>
<keyword evidence="1" id="KW-0812">Transmembrane</keyword>
<keyword evidence="1" id="KW-0472">Membrane</keyword>
<proteinExistence type="predicted"/>
<dbReference type="HOGENOM" id="CLU_2586533_0_0_10"/>
<dbReference type="AlphaFoldDB" id="K6A419"/>